<comment type="caution">
    <text evidence="1">The sequence shown here is derived from an EMBL/GenBank/DDBJ whole genome shotgun (WGS) entry which is preliminary data.</text>
</comment>
<gene>
    <name evidence="1" type="ORF">DWY69_31005</name>
</gene>
<accession>A0A3E3I268</accession>
<protein>
    <submittedName>
        <fullName evidence="1">Uncharacterized protein</fullName>
    </submittedName>
</protein>
<sequence length="74" mass="8446">MKKGDKCYIIENNSRAQAVEIINYSGGFYTVKYVGGKTALRVRAERLFKTEESTGERIAYKTETDKTKYNGQLL</sequence>
<organism evidence="1 2">
    <name type="scientific">Eisenbergiella massiliensis</name>
    <dbReference type="NCBI Taxonomy" id="1720294"/>
    <lineage>
        <taxon>Bacteria</taxon>
        <taxon>Bacillati</taxon>
        <taxon>Bacillota</taxon>
        <taxon>Clostridia</taxon>
        <taxon>Lachnospirales</taxon>
        <taxon>Lachnospiraceae</taxon>
        <taxon>Eisenbergiella</taxon>
    </lineage>
</organism>
<dbReference type="OrthoDB" id="2064535at2"/>
<reference evidence="1 2" key="1">
    <citation type="submission" date="2018-08" db="EMBL/GenBank/DDBJ databases">
        <title>A genome reference for cultivated species of the human gut microbiota.</title>
        <authorList>
            <person name="Zou Y."/>
            <person name="Xue W."/>
            <person name="Luo G."/>
        </authorList>
    </citation>
    <scope>NUCLEOTIDE SEQUENCE [LARGE SCALE GENOMIC DNA]</scope>
    <source>
        <strain evidence="1 2">AF26-4BH</strain>
    </source>
</reference>
<dbReference type="Proteomes" id="UP000261166">
    <property type="component" value="Unassembled WGS sequence"/>
</dbReference>
<evidence type="ECO:0000313" key="1">
    <source>
        <dbReference type="EMBL" id="RGE58724.1"/>
    </source>
</evidence>
<dbReference type="RefSeq" id="WP_117531929.1">
    <property type="nucleotide sequence ID" value="NZ_JBKXRP010000034.1"/>
</dbReference>
<name>A0A3E3I268_9FIRM</name>
<dbReference type="EMBL" id="QVLU01000067">
    <property type="protein sequence ID" value="RGE58724.1"/>
    <property type="molecule type" value="Genomic_DNA"/>
</dbReference>
<dbReference type="AlphaFoldDB" id="A0A3E3I268"/>
<evidence type="ECO:0000313" key="2">
    <source>
        <dbReference type="Proteomes" id="UP000261166"/>
    </source>
</evidence>
<proteinExistence type="predicted"/>